<accession>T1GTM1</accession>
<keyword evidence="2" id="KW-1185">Reference proteome</keyword>
<dbReference type="EnsemblMetazoa" id="MESCA007059-RA">
    <property type="protein sequence ID" value="MESCA007059-PA"/>
    <property type="gene ID" value="MESCA007059"/>
</dbReference>
<evidence type="ECO:0000313" key="1">
    <source>
        <dbReference type="EnsemblMetazoa" id="MESCA007059-PA"/>
    </source>
</evidence>
<organism evidence="1 2">
    <name type="scientific">Megaselia scalaris</name>
    <name type="common">Humpbacked fly</name>
    <name type="synonym">Phora scalaris</name>
    <dbReference type="NCBI Taxonomy" id="36166"/>
    <lineage>
        <taxon>Eukaryota</taxon>
        <taxon>Metazoa</taxon>
        <taxon>Ecdysozoa</taxon>
        <taxon>Arthropoda</taxon>
        <taxon>Hexapoda</taxon>
        <taxon>Insecta</taxon>
        <taxon>Pterygota</taxon>
        <taxon>Neoptera</taxon>
        <taxon>Endopterygota</taxon>
        <taxon>Diptera</taxon>
        <taxon>Brachycera</taxon>
        <taxon>Muscomorpha</taxon>
        <taxon>Platypezoidea</taxon>
        <taxon>Phoridae</taxon>
        <taxon>Megaseliini</taxon>
        <taxon>Megaselia</taxon>
    </lineage>
</organism>
<dbReference type="AlphaFoldDB" id="T1GTM1"/>
<protein>
    <submittedName>
        <fullName evidence="1">Uncharacterized protein</fullName>
    </submittedName>
</protein>
<proteinExistence type="predicted"/>
<dbReference type="EMBL" id="CAQQ02025106">
    <property type="status" value="NOT_ANNOTATED_CDS"/>
    <property type="molecule type" value="Genomic_DNA"/>
</dbReference>
<dbReference type="Proteomes" id="UP000015102">
    <property type="component" value="Unassembled WGS sequence"/>
</dbReference>
<reference evidence="1" key="2">
    <citation type="submission" date="2015-06" db="UniProtKB">
        <authorList>
            <consortium name="EnsemblMetazoa"/>
        </authorList>
    </citation>
    <scope>IDENTIFICATION</scope>
</reference>
<sequence length="75" mass="8709">MEHQHNINDCKNYRGVSLISVAYKTLAYILSERLKPHVIRIAGPYNIDPHHLFIDFRQSYDTHTRALQNSSNSAK</sequence>
<dbReference type="HOGENOM" id="CLU_2673943_0_0_1"/>
<evidence type="ECO:0000313" key="2">
    <source>
        <dbReference type="Proteomes" id="UP000015102"/>
    </source>
</evidence>
<reference evidence="2" key="1">
    <citation type="submission" date="2013-02" db="EMBL/GenBank/DDBJ databases">
        <authorList>
            <person name="Hughes D."/>
        </authorList>
    </citation>
    <scope>NUCLEOTIDE SEQUENCE</scope>
    <source>
        <strain>Durham</strain>
        <strain evidence="2">NC isolate 2 -- Noor lab</strain>
    </source>
</reference>
<name>T1GTM1_MEGSC</name>